<name>A0A6B0SQA5_9EURY</name>
<evidence type="ECO:0000256" key="5">
    <source>
        <dbReference type="ARBA" id="ARBA00022777"/>
    </source>
</evidence>
<dbReference type="PANTHER" id="PTHR44936">
    <property type="entry name" value="SENSOR PROTEIN CREC"/>
    <property type="match status" value="1"/>
</dbReference>
<feature type="domain" description="Histidine kinase" evidence="9">
    <location>
        <begin position="169"/>
        <end position="374"/>
    </location>
</feature>
<keyword evidence="8" id="KW-0812">Transmembrane</keyword>
<dbReference type="CDD" id="cd00075">
    <property type="entry name" value="HATPase"/>
    <property type="match status" value="1"/>
</dbReference>
<dbReference type="GO" id="GO:0005524">
    <property type="term" value="F:ATP binding"/>
    <property type="evidence" value="ECO:0007669"/>
    <property type="project" value="UniProtKB-KW"/>
</dbReference>
<feature type="transmembrane region" description="Helical" evidence="8">
    <location>
        <begin position="84"/>
        <end position="105"/>
    </location>
</feature>
<gene>
    <name evidence="10" type="ORF">GRX66_14255</name>
</gene>
<dbReference type="EC" id="2.7.13.3" evidence="2"/>
<evidence type="ECO:0000256" key="8">
    <source>
        <dbReference type="SAM" id="Phobius"/>
    </source>
</evidence>
<keyword evidence="6" id="KW-0067">ATP-binding</keyword>
<proteinExistence type="predicted"/>
<dbReference type="Pfam" id="PF02518">
    <property type="entry name" value="HATPase_c"/>
    <property type="match status" value="1"/>
</dbReference>
<dbReference type="InterPro" id="IPR050980">
    <property type="entry name" value="2C_sensor_his_kinase"/>
</dbReference>
<dbReference type="PRINTS" id="PR00344">
    <property type="entry name" value="BCTRLSENSOR"/>
</dbReference>
<evidence type="ECO:0000256" key="3">
    <source>
        <dbReference type="ARBA" id="ARBA00022679"/>
    </source>
</evidence>
<dbReference type="InterPro" id="IPR005467">
    <property type="entry name" value="His_kinase_dom"/>
</dbReference>
<evidence type="ECO:0000313" key="10">
    <source>
        <dbReference type="EMBL" id="MXR21713.1"/>
    </source>
</evidence>
<feature type="region of interest" description="Disordered" evidence="7">
    <location>
        <begin position="376"/>
        <end position="403"/>
    </location>
</feature>
<dbReference type="InterPro" id="IPR003594">
    <property type="entry name" value="HATPase_dom"/>
</dbReference>
<sequence>MDLLSLQSESPVPERLVWTSVALTLLVVGEVAVRVTTVWSAPQVVLNGEFVIGVVTTAPFVAGIGYAGYWLAASDVDAPRHRRVWWWLLIGAAASLLLNLAILAVVPVSSGLLAVGWLRWAVAVGGGIGVGVGITEARAIQKALEAERSAVRAEQLAVQRDLLDYLNSLLRHEVLNATNVISGYGSLLMAEHDEGTPGYEYSETITRKSDEVTTVIEDVRVLLHATEGRRTTEPVDVVDVLDSELEKLADLDPAVVVDLDAPDSVTVPADALLPRVFGNLLSNAVVHNDSTPPRVSVTVETSEDTVVVDVADNGPGIPDAEAETLFERPVERTAEHGLGLYLVGQLVDHYGGRVQLLDTGPDGSVFRVELPRESGVTLDGATGAPDDQPGNSFSGAATATPVE</sequence>
<evidence type="ECO:0000256" key="2">
    <source>
        <dbReference type="ARBA" id="ARBA00012438"/>
    </source>
</evidence>
<dbReference type="PANTHER" id="PTHR44936:SF10">
    <property type="entry name" value="SENSOR PROTEIN RSTB"/>
    <property type="match status" value="1"/>
</dbReference>
<evidence type="ECO:0000256" key="7">
    <source>
        <dbReference type="SAM" id="MobiDB-lite"/>
    </source>
</evidence>
<dbReference type="AlphaFoldDB" id="A0A6B0SQA5"/>
<dbReference type="Proteomes" id="UP000471521">
    <property type="component" value="Unassembled WGS sequence"/>
</dbReference>
<dbReference type="Gene3D" id="3.30.565.10">
    <property type="entry name" value="Histidine kinase-like ATPase, C-terminal domain"/>
    <property type="match status" value="1"/>
</dbReference>
<comment type="catalytic activity">
    <reaction evidence="1">
        <text>ATP + protein L-histidine = ADP + protein N-phospho-L-histidine.</text>
        <dbReference type="EC" id="2.7.13.3"/>
    </reaction>
</comment>
<dbReference type="InterPro" id="IPR004358">
    <property type="entry name" value="Sig_transdc_His_kin-like_C"/>
</dbReference>
<dbReference type="EMBL" id="WUUU01000141">
    <property type="protein sequence ID" value="MXR21713.1"/>
    <property type="molecule type" value="Genomic_DNA"/>
</dbReference>
<evidence type="ECO:0000259" key="9">
    <source>
        <dbReference type="PROSITE" id="PS50109"/>
    </source>
</evidence>
<reference evidence="10 11" key="1">
    <citation type="submission" date="2019-12" db="EMBL/GenBank/DDBJ databases">
        <title>Isolation and characterization of three novel carbon monoxide-oxidizing members of Halobacteria from salione crusts and soils.</title>
        <authorList>
            <person name="Myers M.R."/>
            <person name="King G.M."/>
        </authorList>
    </citation>
    <scope>NUCLEOTIDE SEQUENCE [LARGE SCALE GENOMIC DNA]</scope>
    <source>
        <strain evidence="10 11">PCN9</strain>
    </source>
</reference>
<dbReference type="SUPFAM" id="SSF55874">
    <property type="entry name" value="ATPase domain of HSP90 chaperone/DNA topoisomerase II/histidine kinase"/>
    <property type="match status" value="1"/>
</dbReference>
<comment type="caution">
    <text evidence="10">The sequence shown here is derived from an EMBL/GenBank/DDBJ whole genome shotgun (WGS) entry which is preliminary data.</text>
</comment>
<dbReference type="PROSITE" id="PS50109">
    <property type="entry name" value="HIS_KIN"/>
    <property type="match status" value="1"/>
</dbReference>
<evidence type="ECO:0000256" key="1">
    <source>
        <dbReference type="ARBA" id="ARBA00000085"/>
    </source>
</evidence>
<dbReference type="SMART" id="SM00387">
    <property type="entry name" value="HATPase_c"/>
    <property type="match status" value="1"/>
</dbReference>
<keyword evidence="8" id="KW-0472">Membrane</keyword>
<dbReference type="OrthoDB" id="3369at2157"/>
<protein>
    <recommendedName>
        <fullName evidence="2">histidine kinase</fullName>
        <ecNumber evidence="2">2.7.13.3</ecNumber>
    </recommendedName>
</protein>
<keyword evidence="3" id="KW-0808">Transferase</keyword>
<keyword evidence="8" id="KW-1133">Transmembrane helix</keyword>
<keyword evidence="11" id="KW-1185">Reference proteome</keyword>
<feature type="transmembrane region" description="Helical" evidence="8">
    <location>
        <begin position="117"/>
        <end position="135"/>
    </location>
</feature>
<organism evidence="10 11">
    <name type="scientific">Halobacterium bonnevillei</name>
    <dbReference type="NCBI Taxonomy" id="2692200"/>
    <lineage>
        <taxon>Archaea</taxon>
        <taxon>Methanobacteriati</taxon>
        <taxon>Methanobacteriota</taxon>
        <taxon>Stenosarchaea group</taxon>
        <taxon>Halobacteria</taxon>
        <taxon>Halobacteriales</taxon>
        <taxon>Halobacteriaceae</taxon>
        <taxon>Halobacterium</taxon>
    </lineage>
</organism>
<dbReference type="GO" id="GO:0004673">
    <property type="term" value="F:protein histidine kinase activity"/>
    <property type="evidence" value="ECO:0007669"/>
    <property type="project" value="UniProtKB-EC"/>
</dbReference>
<dbReference type="RefSeq" id="WP_159527158.1">
    <property type="nucleotide sequence ID" value="NZ_WUUU01000141.1"/>
</dbReference>
<accession>A0A6B0SQA5</accession>
<dbReference type="InterPro" id="IPR036890">
    <property type="entry name" value="HATPase_C_sf"/>
</dbReference>
<evidence type="ECO:0000256" key="6">
    <source>
        <dbReference type="ARBA" id="ARBA00022840"/>
    </source>
</evidence>
<keyword evidence="5" id="KW-0418">Kinase</keyword>
<feature type="transmembrane region" description="Helical" evidence="8">
    <location>
        <begin position="50"/>
        <end position="72"/>
    </location>
</feature>
<evidence type="ECO:0000256" key="4">
    <source>
        <dbReference type="ARBA" id="ARBA00022741"/>
    </source>
</evidence>
<evidence type="ECO:0000313" key="11">
    <source>
        <dbReference type="Proteomes" id="UP000471521"/>
    </source>
</evidence>
<keyword evidence="4" id="KW-0547">Nucleotide-binding</keyword>